<evidence type="ECO:0000313" key="1">
    <source>
        <dbReference type="EMBL" id="SEC74143.1"/>
    </source>
</evidence>
<organism evidence="1 2">
    <name type="scientific">Tsukamurella tyrosinosolvens</name>
    <dbReference type="NCBI Taxonomy" id="57704"/>
    <lineage>
        <taxon>Bacteria</taxon>
        <taxon>Bacillati</taxon>
        <taxon>Actinomycetota</taxon>
        <taxon>Actinomycetes</taxon>
        <taxon>Mycobacteriales</taxon>
        <taxon>Tsukamurellaceae</taxon>
        <taxon>Tsukamurella</taxon>
    </lineage>
</organism>
<dbReference type="AlphaFoldDB" id="A0A1H4UZN9"/>
<dbReference type="OrthoDB" id="9969115at2"/>
<gene>
    <name evidence="1" type="ORF">SAMN04489793_3091</name>
</gene>
<dbReference type="EMBL" id="FNSA01000003">
    <property type="protein sequence ID" value="SEC74143.1"/>
    <property type="molecule type" value="Genomic_DNA"/>
</dbReference>
<proteinExistence type="predicted"/>
<dbReference type="Proteomes" id="UP000182241">
    <property type="component" value="Unassembled WGS sequence"/>
</dbReference>
<protein>
    <recommendedName>
        <fullName evidence="3">DRBM domain-containing protein</fullName>
    </recommendedName>
</protein>
<name>A0A1H4UZN9_TSUTY</name>
<keyword evidence="2" id="KW-1185">Reference proteome</keyword>
<evidence type="ECO:0000313" key="2">
    <source>
        <dbReference type="Proteomes" id="UP000182241"/>
    </source>
</evidence>
<accession>A0A1H4UZN9</accession>
<reference evidence="2" key="1">
    <citation type="submission" date="2016-10" db="EMBL/GenBank/DDBJ databases">
        <authorList>
            <person name="Varghese N."/>
            <person name="Submissions S."/>
        </authorList>
    </citation>
    <scope>NUCLEOTIDE SEQUENCE [LARGE SCALE GENOMIC DNA]</scope>
    <source>
        <strain evidence="2">DSM 44234</strain>
    </source>
</reference>
<dbReference type="RefSeq" id="WP_068742897.1">
    <property type="nucleotide sequence ID" value="NZ_FNSA01000003.1"/>
</dbReference>
<evidence type="ECO:0008006" key="3">
    <source>
        <dbReference type="Google" id="ProtNLM"/>
    </source>
</evidence>
<dbReference type="STRING" id="57704.SAMN04489793_3091"/>
<sequence length="68" mass="7361">MTPTEKYSAAILPSFEQPGQWFWQVLENGPAGSLGENTGTVVESGYRSSEKGAETAALAALIRWRSTE</sequence>